<dbReference type="Proteomes" id="UP001229421">
    <property type="component" value="Unassembled WGS sequence"/>
</dbReference>
<evidence type="ECO:0000313" key="2">
    <source>
        <dbReference type="Proteomes" id="UP001229421"/>
    </source>
</evidence>
<dbReference type="AlphaFoldDB" id="A0AAD8NKN7"/>
<reference evidence="1" key="1">
    <citation type="journal article" date="2023" name="bioRxiv">
        <title>Improved chromosome-level genome assembly for marigold (Tagetes erecta).</title>
        <authorList>
            <person name="Jiang F."/>
            <person name="Yuan L."/>
            <person name="Wang S."/>
            <person name="Wang H."/>
            <person name="Xu D."/>
            <person name="Wang A."/>
            <person name="Fan W."/>
        </authorList>
    </citation>
    <scope>NUCLEOTIDE SEQUENCE</scope>
    <source>
        <strain evidence="1">WSJ</strain>
        <tissue evidence="1">Leaf</tissue>
    </source>
</reference>
<keyword evidence="2" id="KW-1185">Reference proteome</keyword>
<comment type="caution">
    <text evidence="1">The sequence shown here is derived from an EMBL/GenBank/DDBJ whole genome shotgun (WGS) entry which is preliminary data.</text>
</comment>
<proteinExistence type="predicted"/>
<accession>A0AAD8NKN7</accession>
<gene>
    <name evidence="1" type="ORF">QVD17_34886</name>
</gene>
<evidence type="ECO:0000313" key="1">
    <source>
        <dbReference type="EMBL" id="KAK1413119.1"/>
    </source>
</evidence>
<sequence length="154" mass="17485">MGKNRVQTPSSPAPIEVEDTLESQNLLKELVKEICKFTDPEIQTLVPCVPFRMIPIGVISSLFVKRNSISEGETLPIKWVLKGTPRSKAPMFVLDDVDNLLTFKFVKKEEKTTVGPATKRINNRCKSIAYKRRKTSEPRDDFADMQKGLIEYIS</sequence>
<name>A0AAD8NKN7_TARER</name>
<dbReference type="EMBL" id="JAUHHV010000009">
    <property type="protein sequence ID" value="KAK1413119.1"/>
    <property type="molecule type" value="Genomic_DNA"/>
</dbReference>
<protein>
    <submittedName>
        <fullName evidence="1">Uncharacterized protein</fullName>
    </submittedName>
</protein>
<organism evidence="1 2">
    <name type="scientific">Tagetes erecta</name>
    <name type="common">African marigold</name>
    <dbReference type="NCBI Taxonomy" id="13708"/>
    <lineage>
        <taxon>Eukaryota</taxon>
        <taxon>Viridiplantae</taxon>
        <taxon>Streptophyta</taxon>
        <taxon>Embryophyta</taxon>
        <taxon>Tracheophyta</taxon>
        <taxon>Spermatophyta</taxon>
        <taxon>Magnoliopsida</taxon>
        <taxon>eudicotyledons</taxon>
        <taxon>Gunneridae</taxon>
        <taxon>Pentapetalae</taxon>
        <taxon>asterids</taxon>
        <taxon>campanulids</taxon>
        <taxon>Asterales</taxon>
        <taxon>Asteraceae</taxon>
        <taxon>Asteroideae</taxon>
        <taxon>Heliantheae alliance</taxon>
        <taxon>Tageteae</taxon>
        <taxon>Tagetes</taxon>
    </lineage>
</organism>